<evidence type="ECO:0000256" key="1">
    <source>
        <dbReference type="SAM" id="Phobius"/>
    </source>
</evidence>
<dbReference type="EMBL" id="RCYZ01000003">
    <property type="protein sequence ID" value="TPG66421.1"/>
    <property type="molecule type" value="Genomic_DNA"/>
</dbReference>
<feature type="transmembrane region" description="Helical" evidence="1">
    <location>
        <begin position="14"/>
        <end position="37"/>
    </location>
</feature>
<reference evidence="2 3" key="1">
    <citation type="journal article" date="2019" name="Environ. Microbiol.">
        <title>Species interactions and distinct microbial communities in high Arctic permafrost affected cryosols are associated with the CH4 and CO2 gas fluxes.</title>
        <authorList>
            <person name="Altshuler I."/>
            <person name="Hamel J."/>
            <person name="Turney S."/>
            <person name="Magnuson E."/>
            <person name="Levesque R."/>
            <person name="Greer C."/>
            <person name="Whyte L.G."/>
        </authorList>
    </citation>
    <scope>NUCLEOTIDE SEQUENCE [LARGE SCALE GENOMIC DNA]</scope>
    <source>
        <strain evidence="2 3">S9.2P</strain>
    </source>
</reference>
<proteinExistence type="predicted"/>
<keyword evidence="1" id="KW-1133">Transmembrane helix</keyword>
<keyword evidence="1" id="KW-0472">Membrane</keyword>
<keyword evidence="3" id="KW-1185">Reference proteome</keyword>
<name>A0A502GWQ7_9BACT</name>
<keyword evidence="1" id="KW-0812">Transmembrane</keyword>
<evidence type="ECO:0000313" key="3">
    <source>
        <dbReference type="Proteomes" id="UP000317646"/>
    </source>
</evidence>
<feature type="transmembrane region" description="Helical" evidence="1">
    <location>
        <begin position="44"/>
        <end position="65"/>
    </location>
</feature>
<organism evidence="2 3">
    <name type="scientific">Hymenobacter nivis</name>
    <dbReference type="NCBI Taxonomy" id="1850093"/>
    <lineage>
        <taxon>Bacteria</taxon>
        <taxon>Pseudomonadati</taxon>
        <taxon>Bacteroidota</taxon>
        <taxon>Cytophagia</taxon>
        <taxon>Cytophagales</taxon>
        <taxon>Hymenobacteraceae</taxon>
        <taxon>Hymenobacter</taxon>
    </lineage>
</organism>
<gene>
    <name evidence="2" type="ORF">EAH73_08380</name>
</gene>
<sequence length="72" mass="7404">MLLLVAVVSQGEPVVLFGAVVALAVVNGIAAFFMAIFGRLNWVAAFLLSALLVFLIGLGICSLMLSGLGGMH</sequence>
<dbReference type="Proteomes" id="UP000317646">
    <property type="component" value="Unassembled WGS sequence"/>
</dbReference>
<evidence type="ECO:0000313" key="2">
    <source>
        <dbReference type="EMBL" id="TPG66421.1"/>
    </source>
</evidence>
<comment type="caution">
    <text evidence="2">The sequence shown here is derived from an EMBL/GenBank/DDBJ whole genome shotgun (WGS) entry which is preliminary data.</text>
</comment>
<accession>A0A502GWQ7</accession>
<protein>
    <submittedName>
        <fullName evidence="2">Uncharacterized protein</fullName>
    </submittedName>
</protein>
<dbReference type="AlphaFoldDB" id="A0A502GWQ7"/>